<evidence type="ECO:0000256" key="5">
    <source>
        <dbReference type="ARBA" id="ARBA00047503"/>
    </source>
</evidence>
<comment type="catalytic activity">
    <reaction evidence="5">
        <text>an L-alpha-D-Hep-(1-&gt;5)-[alpha-Kdo-(2-&gt;4)]-alpha-Kdo-(2-&gt;6)-lipid A + ADP-L-glycero-beta-D-manno-heptose = an L-alpha-D-Hep-(1-&gt;3)-L-alpha-D-Hep-(1-&gt;5)-[alpha-Kdo-(2-&gt;4)]-alpha-Kdo-(2-&gt;6)-lipid A + ADP + H(+)</text>
        <dbReference type="Rhea" id="RHEA:74071"/>
        <dbReference type="ChEBI" id="CHEBI:15378"/>
        <dbReference type="ChEBI" id="CHEBI:61506"/>
        <dbReference type="ChEBI" id="CHEBI:193068"/>
        <dbReference type="ChEBI" id="CHEBI:193069"/>
        <dbReference type="ChEBI" id="CHEBI:456216"/>
        <dbReference type="EC" id="2.4.99.24"/>
    </reaction>
</comment>
<dbReference type="AlphaFoldDB" id="A0A348AKK2"/>
<dbReference type="PANTHER" id="PTHR30160:SF1">
    <property type="entry name" value="LIPOPOLYSACCHARIDE 1,2-N-ACETYLGLUCOSAMINETRANSFERASE-RELATED"/>
    <property type="match status" value="1"/>
</dbReference>
<dbReference type="EMBL" id="AP018449">
    <property type="protein sequence ID" value="BBB91600.1"/>
    <property type="molecule type" value="Genomic_DNA"/>
</dbReference>
<evidence type="ECO:0000256" key="2">
    <source>
        <dbReference type="ARBA" id="ARBA00022679"/>
    </source>
</evidence>
<dbReference type="InterPro" id="IPR002201">
    <property type="entry name" value="Glyco_trans_9"/>
</dbReference>
<dbReference type="Pfam" id="PF01075">
    <property type="entry name" value="Glyco_transf_9"/>
    <property type="match status" value="1"/>
</dbReference>
<proteinExistence type="inferred from homology"/>
<accession>A0A348AKK2</accession>
<dbReference type="GO" id="GO:0005829">
    <property type="term" value="C:cytosol"/>
    <property type="evidence" value="ECO:0007669"/>
    <property type="project" value="TreeGrafter"/>
</dbReference>
<evidence type="ECO:0000256" key="1">
    <source>
        <dbReference type="ARBA" id="ARBA00022676"/>
    </source>
</evidence>
<name>A0A348AKK2_9FIRM</name>
<gene>
    <name evidence="6" type="primary">rfaF_3</name>
    <name evidence="6" type="ORF">MAMMFC1_02284</name>
</gene>
<dbReference type="Gene3D" id="3.40.50.2000">
    <property type="entry name" value="Glycogen Phosphorylase B"/>
    <property type="match status" value="2"/>
</dbReference>
<dbReference type="PANTHER" id="PTHR30160">
    <property type="entry name" value="TETRAACYLDISACCHARIDE 4'-KINASE-RELATED"/>
    <property type="match status" value="1"/>
</dbReference>
<keyword evidence="2 6" id="KW-0808">Transferase</keyword>
<evidence type="ECO:0000313" key="6">
    <source>
        <dbReference type="EMBL" id="BBB91600.1"/>
    </source>
</evidence>
<dbReference type="KEGG" id="mana:MAMMFC1_02284"/>
<dbReference type="GO" id="GO:0009244">
    <property type="term" value="P:lipopolysaccharide core region biosynthetic process"/>
    <property type="evidence" value="ECO:0007669"/>
    <property type="project" value="TreeGrafter"/>
</dbReference>
<dbReference type="InterPro" id="IPR011910">
    <property type="entry name" value="RfaF"/>
</dbReference>
<sequence length="367" mass="41373">MISLYAKILVINLMHIGDLLLVTPVLRTLRTNYPQAHIALLADAKLADLVKYNQNINELIAIDKKGYHNKLGNYLRAVQDIRRQKFDLVINLHANERASFIAAFSGAKKIVGYSTFGLGWLFHRMMKNRKAVKHQVESHFDVLKEFVGIDRTDDRGIEMWLDAAAENAAAKIWQEAFGSQQLARIVGLNIGASWPTKRWRNEYYAELADRLLDMGYGIAYFGGPMDVELVEETIGLMRNKNHPLVKVFTGKVSLQVLAALLKKCAVLVTNDSGPMHVAVAMDVPLVTMFGSSPVPGFYPYNNISILIKTPVDCHPCGEHHCDTHECMKLISVDTVMKYTIELLEKYGDRQGALPRKMGDFYPRIIEL</sequence>
<dbReference type="SUPFAM" id="SSF53756">
    <property type="entry name" value="UDP-Glycosyltransferase/glycogen phosphorylase"/>
    <property type="match status" value="1"/>
</dbReference>
<reference evidence="6 7" key="1">
    <citation type="journal article" date="2018" name="Int. J. Syst. Evol. Microbiol.">
        <title>Methylomusa anaerophila gen. nov., sp. nov., an anaerobic methanol-utilizing bacterium isolated from a microbial fuel cell.</title>
        <authorList>
            <person name="Amano N."/>
            <person name="Yamamuro A."/>
            <person name="Miyahara M."/>
            <person name="Kouzuma A."/>
            <person name="Abe T."/>
            <person name="Watanabe K."/>
        </authorList>
    </citation>
    <scope>NUCLEOTIDE SEQUENCE [LARGE SCALE GENOMIC DNA]</scope>
    <source>
        <strain evidence="6 7">MMFC1</strain>
    </source>
</reference>
<protein>
    <recommendedName>
        <fullName evidence="4">lipopolysaccharide heptosyltransferase II</fullName>
        <ecNumber evidence="4">2.4.99.24</ecNumber>
    </recommendedName>
</protein>
<comment type="similarity">
    <text evidence="3">Belongs to the glycosyltransferase 9 family.</text>
</comment>
<evidence type="ECO:0000256" key="4">
    <source>
        <dbReference type="ARBA" id="ARBA00044042"/>
    </source>
</evidence>
<dbReference type="NCBIfam" id="TIGR02195">
    <property type="entry name" value="heptsyl_trn_II"/>
    <property type="match status" value="1"/>
</dbReference>
<dbReference type="GO" id="GO:0008713">
    <property type="term" value="F:ADP-heptose-lipopolysaccharide heptosyltransferase activity"/>
    <property type="evidence" value="ECO:0007669"/>
    <property type="project" value="UniProtKB-EC"/>
</dbReference>
<keyword evidence="7" id="KW-1185">Reference proteome</keyword>
<dbReference type="EC" id="2.4.99.24" evidence="4"/>
<dbReference type="InterPro" id="IPR051199">
    <property type="entry name" value="LPS_LOS_Heptosyltrfase"/>
</dbReference>
<dbReference type="Proteomes" id="UP000276437">
    <property type="component" value="Chromosome"/>
</dbReference>
<evidence type="ECO:0000313" key="7">
    <source>
        <dbReference type="Proteomes" id="UP000276437"/>
    </source>
</evidence>
<dbReference type="RefSeq" id="WP_269471830.1">
    <property type="nucleotide sequence ID" value="NZ_DAINIT010000010.1"/>
</dbReference>
<organism evidence="6 7">
    <name type="scientific">Methylomusa anaerophila</name>
    <dbReference type="NCBI Taxonomy" id="1930071"/>
    <lineage>
        <taxon>Bacteria</taxon>
        <taxon>Bacillati</taxon>
        <taxon>Bacillota</taxon>
        <taxon>Negativicutes</taxon>
        <taxon>Selenomonadales</taxon>
        <taxon>Sporomusaceae</taxon>
        <taxon>Methylomusa</taxon>
    </lineage>
</organism>
<dbReference type="CDD" id="cd03789">
    <property type="entry name" value="GT9_LPS_heptosyltransferase"/>
    <property type="match status" value="1"/>
</dbReference>
<evidence type="ECO:0000256" key="3">
    <source>
        <dbReference type="ARBA" id="ARBA00043995"/>
    </source>
</evidence>
<keyword evidence="1" id="KW-0328">Glycosyltransferase</keyword>